<dbReference type="PANTHER" id="PTHR12151">
    <property type="entry name" value="ELECTRON TRANSPORT PROTIN SCO1/SENC FAMILY MEMBER"/>
    <property type="match status" value="1"/>
</dbReference>
<dbReference type="EMBL" id="CP073581">
    <property type="protein sequence ID" value="QUJ78022.1"/>
    <property type="molecule type" value="Genomic_DNA"/>
</dbReference>
<dbReference type="Proteomes" id="UP000683291">
    <property type="component" value="Chromosome 1"/>
</dbReference>
<evidence type="ECO:0000256" key="2">
    <source>
        <dbReference type="PIRSR" id="PIRSR603782-1"/>
    </source>
</evidence>
<keyword evidence="2" id="KW-0479">Metal-binding</keyword>
<feature type="binding site" evidence="2">
    <location>
        <position position="65"/>
    </location>
    <ligand>
        <name>Cu cation</name>
        <dbReference type="ChEBI" id="CHEBI:23378"/>
    </ligand>
</feature>
<feature type="binding site" evidence="2">
    <location>
        <position position="150"/>
    </location>
    <ligand>
        <name>Cu cation</name>
        <dbReference type="ChEBI" id="CHEBI:23378"/>
    </ligand>
</feature>
<feature type="signal peptide" evidence="4">
    <location>
        <begin position="1"/>
        <end position="20"/>
    </location>
</feature>
<sequence length="188" mass="19831">MMILLRAGLLALALAAPAAAEGLFPLVKGGPYSLTDQHGQTRTQADPDGHAQLLFFGYANCPGICSAAMPLMADVVDAVGAAGHSLRPVMITVDPARDTVETMAPAMTTFHRDFIGLTGPQTALDSAYAAFNVDHQWVYDDPEYGPVYSHGSLIYLMDAQGTVLTVLPPVLDAARATQITLKYLGAQG</sequence>
<dbReference type="PANTHER" id="PTHR12151:SF25">
    <property type="entry name" value="LINALOOL DEHYDRATASE_ISOMERASE DOMAIN-CONTAINING PROTEIN"/>
    <property type="match status" value="1"/>
</dbReference>
<feature type="binding site" evidence="2">
    <location>
        <position position="61"/>
    </location>
    <ligand>
        <name>Cu cation</name>
        <dbReference type="ChEBI" id="CHEBI:23378"/>
    </ligand>
</feature>
<evidence type="ECO:0000256" key="3">
    <source>
        <dbReference type="PIRSR" id="PIRSR603782-2"/>
    </source>
</evidence>
<dbReference type="Gene3D" id="3.40.30.10">
    <property type="entry name" value="Glutaredoxin"/>
    <property type="match status" value="1"/>
</dbReference>
<dbReference type="InterPro" id="IPR036249">
    <property type="entry name" value="Thioredoxin-like_sf"/>
</dbReference>
<comment type="similarity">
    <text evidence="1">Belongs to the SCO1/2 family.</text>
</comment>
<dbReference type="SUPFAM" id="SSF52833">
    <property type="entry name" value="Thioredoxin-like"/>
    <property type="match status" value="1"/>
</dbReference>
<feature type="disulfide bond" description="Redox-active" evidence="3">
    <location>
        <begin position="61"/>
        <end position="65"/>
    </location>
</feature>
<keyword evidence="3" id="KW-1015">Disulfide bond</keyword>
<reference evidence="5" key="1">
    <citation type="submission" date="2021-04" db="EMBL/GenBank/DDBJ databases">
        <title>Complete genome sequence for Sulfitobacter sp. strain JK7-1.</title>
        <authorList>
            <person name="Park S.-J."/>
        </authorList>
    </citation>
    <scope>NUCLEOTIDE SEQUENCE</scope>
    <source>
        <strain evidence="5">JK7-1</strain>
    </source>
</reference>
<evidence type="ECO:0000256" key="4">
    <source>
        <dbReference type="SAM" id="SignalP"/>
    </source>
</evidence>
<evidence type="ECO:0000256" key="1">
    <source>
        <dbReference type="ARBA" id="ARBA00010996"/>
    </source>
</evidence>
<name>A0A975JGC5_9RHOB</name>
<feature type="chain" id="PRO_5037539176" evidence="4">
    <location>
        <begin position="21"/>
        <end position="188"/>
    </location>
</feature>
<dbReference type="GO" id="GO:0046872">
    <property type="term" value="F:metal ion binding"/>
    <property type="evidence" value="ECO:0007669"/>
    <property type="project" value="UniProtKB-KW"/>
</dbReference>
<evidence type="ECO:0000313" key="6">
    <source>
        <dbReference type="Proteomes" id="UP000683291"/>
    </source>
</evidence>
<accession>A0A975JGC5</accession>
<evidence type="ECO:0000313" key="5">
    <source>
        <dbReference type="EMBL" id="QUJ78022.1"/>
    </source>
</evidence>
<dbReference type="CDD" id="cd02968">
    <property type="entry name" value="SCO"/>
    <property type="match status" value="1"/>
</dbReference>
<gene>
    <name evidence="5" type="ORF">KDD17_10935</name>
</gene>
<dbReference type="KEGG" id="sual:KDD17_10935"/>
<organism evidence="5 6">
    <name type="scientific">Sulfitobacter albidus</name>
    <dbReference type="NCBI Taxonomy" id="2829501"/>
    <lineage>
        <taxon>Bacteria</taxon>
        <taxon>Pseudomonadati</taxon>
        <taxon>Pseudomonadota</taxon>
        <taxon>Alphaproteobacteria</taxon>
        <taxon>Rhodobacterales</taxon>
        <taxon>Roseobacteraceae</taxon>
        <taxon>Sulfitobacter</taxon>
    </lineage>
</organism>
<keyword evidence="2" id="KW-0186">Copper</keyword>
<proteinExistence type="inferred from homology"/>
<protein>
    <submittedName>
        <fullName evidence="5">SCO family protein</fullName>
    </submittedName>
</protein>
<dbReference type="Pfam" id="PF02630">
    <property type="entry name" value="SCO1-SenC"/>
    <property type="match status" value="1"/>
</dbReference>
<dbReference type="InterPro" id="IPR003782">
    <property type="entry name" value="SCO1/SenC"/>
</dbReference>
<keyword evidence="6" id="KW-1185">Reference proteome</keyword>
<dbReference type="AlphaFoldDB" id="A0A975JGC5"/>
<keyword evidence="4" id="KW-0732">Signal</keyword>